<evidence type="ECO:0000313" key="1">
    <source>
        <dbReference type="EMBL" id="QHS79879.1"/>
    </source>
</evidence>
<proteinExistence type="predicted"/>
<protein>
    <submittedName>
        <fullName evidence="1">Uncharacterized protein</fullName>
    </submittedName>
</protein>
<dbReference type="EMBL" id="MN740664">
    <property type="protein sequence ID" value="QHS79879.1"/>
    <property type="molecule type" value="Genomic_DNA"/>
</dbReference>
<reference evidence="1" key="1">
    <citation type="journal article" date="2020" name="Nature">
        <title>Giant virus diversity and host interactions through global metagenomics.</title>
        <authorList>
            <person name="Schulz F."/>
            <person name="Roux S."/>
            <person name="Paez-Espino D."/>
            <person name="Jungbluth S."/>
            <person name="Walsh D.A."/>
            <person name="Denef V.J."/>
            <person name="McMahon K.D."/>
            <person name="Konstantinidis K.T."/>
            <person name="Eloe-Fadrosh E.A."/>
            <person name="Kyrpides N.C."/>
            <person name="Woyke T."/>
        </authorList>
    </citation>
    <scope>NUCLEOTIDE SEQUENCE</scope>
    <source>
        <strain evidence="1">GVMAG-S-1035375-24</strain>
    </source>
</reference>
<dbReference type="AlphaFoldDB" id="A0A6C0AJC2"/>
<organism evidence="1">
    <name type="scientific">viral metagenome</name>
    <dbReference type="NCBI Taxonomy" id="1070528"/>
    <lineage>
        <taxon>unclassified sequences</taxon>
        <taxon>metagenomes</taxon>
        <taxon>organismal metagenomes</taxon>
    </lineage>
</organism>
<name>A0A6C0AJC2_9ZZZZ</name>
<accession>A0A6C0AJC2</accession>
<sequence>MLHIVAFIAGLAALFAVFQLSGGLEKFQPELLDRRQMERTQDVEHSSYEQRTNHMPRTSFVDAVQGMATPWRVNAYTAVRSV</sequence>